<evidence type="ECO:0000256" key="1">
    <source>
        <dbReference type="SAM" id="MobiDB-lite"/>
    </source>
</evidence>
<reference evidence="2" key="1">
    <citation type="journal article" date="2020" name="Stud. Mycol.">
        <title>101 Dothideomycetes genomes: a test case for predicting lifestyles and emergence of pathogens.</title>
        <authorList>
            <person name="Haridas S."/>
            <person name="Albert R."/>
            <person name="Binder M."/>
            <person name="Bloem J."/>
            <person name="Labutti K."/>
            <person name="Salamov A."/>
            <person name="Andreopoulos B."/>
            <person name="Baker S."/>
            <person name="Barry K."/>
            <person name="Bills G."/>
            <person name="Bluhm B."/>
            <person name="Cannon C."/>
            <person name="Castanera R."/>
            <person name="Culley D."/>
            <person name="Daum C."/>
            <person name="Ezra D."/>
            <person name="Gonzalez J."/>
            <person name="Henrissat B."/>
            <person name="Kuo A."/>
            <person name="Liang C."/>
            <person name="Lipzen A."/>
            <person name="Lutzoni F."/>
            <person name="Magnuson J."/>
            <person name="Mondo S."/>
            <person name="Nolan M."/>
            <person name="Ohm R."/>
            <person name="Pangilinan J."/>
            <person name="Park H.-J."/>
            <person name="Ramirez L."/>
            <person name="Alfaro M."/>
            <person name="Sun H."/>
            <person name="Tritt A."/>
            <person name="Yoshinaga Y."/>
            <person name="Zwiers L.-H."/>
            <person name="Turgeon B."/>
            <person name="Goodwin S."/>
            <person name="Spatafora J."/>
            <person name="Crous P."/>
            <person name="Grigoriev I."/>
        </authorList>
    </citation>
    <scope>NUCLEOTIDE SEQUENCE</scope>
    <source>
        <strain evidence="2">CBS 269.34</strain>
    </source>
</reference>
<dbReference type="Gene3D" id="2.60.40.2970">
    <property type="match status" value="1"/>
</dbReference>
<sequence>MSLMKDRTAVIVVLTVAVLGSLYFFGYSSPTFRMASTSVPSADVSSLVLTLAQTSASPPTLKVTIKNTHPSSTFTVLEWDTPLDKQALNLGVFQAIDATGTKIDIPRLMVNRKLPPSREALVELAPGAEVSKEVGLDKRWVPKDKFTIKAEGKWKAVWEKAAGDVQASDLEELGGGAAGTGEFKSDEVTVDVA</sequence>
<dbReference type="OrthoDB" id="4664297at2759"/>
<dbReference type="AlphaFoldDB" id="A0A6A6RBX6"/>
<proteinExistence type="predicted"/>
<organism evidence="2 3">
    <name type="scientific">Lophium mytilinum</name>
    <dbReference type="NCBI Taxonomy" id="390894"/>
    <lineage>
        <taxon>Eukaryota</taxon>
        <taxon>Fungi</taxon>
        <taxon>Dikarya</taxon>
        <taxon>Ascomycota</taxon>
        <taxon>Pezizomycotina</taxon>
        <taxon>Dothideomycetes</taxon>
        <taxon>Pleosporomycetidae</taxon>
        <taxon>Mytilinidiales</taxon>
        <taxon>Mytilinidiaceae</taxon>
        <taxon>Lophium</taxon>
    </lineage>
</organism>
<feature type="region of interest" description="Disordered" evidence="1">
    <location>
        <begin position="173"/>
        <end position="193"/>
    </location>
</feature>
<accession>A0A6A6RBX6</accession>
<gene>
    <name evidence="2" type="ORF">BU16DRAFT_119</name>
</gene>
<dbReference type="EMBL" id="MU004181">
    <property type="protein sequence ID" value="KAF2501964.1"/>
    <property type="molecule type" value="Genomic_DNA"/>
</dbReference>
<protein>
    <submittedName>
        <fullName evidence="2">Uncharacterized protein</fullName>
    </submittedName>
</protein>
<evidence type="ECO:0000313" key="3">
    <source>
        <dbReference type="Proteomes" id="UP000799750"/>
    </source>
</evidence>
<keyword evidence="3" id="KW-1185">Reference proteome</keyword>
<name>A0A6A6RBX6_9PEZI</name>
<evidence type="ECO:0000313" key="2">
    <source>
        <dbReference type="EMBL" id="KAF2501964.1"/>
    </source>
</evidence>
<dbReference type="Proteomes" id="UP000799750">
    <property type="component" value="Unassembled WGS sequence"/>
</dbReference>